<feature type="signal peptide" evidence="4">
    <location>
        <begin position="1"/>
        <end position="24"/>
    </location>
</feature>
<keyword evidence="3" id="KW-1133">Transmembrane helix</keyword>
<accession>A0AAD1VVF2</accession>
<dbReference type="Gene3D" id="4.10.800.10">
    <property type="entry name" value="Thyroglobulin type-1"/>
    <property type="match status" value="1"/>
</dbReference>
<dbReference type="PROSITE" id="PS51162">
    <property type="entry name" value="THYROGLOBULIN_1_2"/>
    <property type="match status" value="1"/>
</dbReference>
<evidence type="ECO:0000256" key="2">
    <source>
        <dbReference type="PROSITE-ProRule" id="PRU00500"/>
    </source>
</evidence>
<dbReference type="Pfam" id="PF21283">
    <property type="entry name" value="EPCAM-Trop-2_C"/>
    <property type="match status" value="1"/>
</dbReference>
<feature type="transmembrane region" description="Helical" evidence="3">
    <location>
        <begin position="263"/>
        <end position="287"/>
    </location>
</feature>
<dbReference type="GO" id="GO:0016020">
    <property type="term" value="C:membrane"/>
    <property type="evidence" value="ECO:0007669"/>
    <property type="project" value="InterPro"/>
</dbReference>
<dbReference type="Pfam" id="PF00086">
    <property type="entry name" value="Thyroglobulin_1"/>
    <property type="match status" value="1"/>
</dbReference>
<dbReference type="InterPro" id="IPR043406">
    <property type="entry name" value="EPCAM/Trop-2"/>
</dbReference>
<reference evidence="6" key="1">
    <citation type="submission" date="2022-03" db="EMBL/GenBank/DDBJ databases">
        <authorList>
            <person name="Alioto T."/>
            <person name="Alioto T."/>
            <person name="Gomez Garrido J."/>
        </authorList>
    </citation>
    <scope>NUCLEOTIDE SEQUENCE</scope>
</reference>
<dbReference type="CDD" id="cd00191">
    <property type="entry name" value="TY"/>
    <property type="match status" value="1"/>
</dbReference>
<dbReference type="InterPro" id="IPR000716">
    <property type="entry name" value="Thyroglobulin_1"/>
</dbReference>
<dbReference type="SMART" id="SM00211">
    <property type="entry name" value="TY"/>
    <property type="match status" value="1"/>
</dbReference>
<evidence type="ECO:0000259" key="5">
    <source>
        <dbReference type="PROSITE" id="PS51162"/>
    </source>
</evidence>
<dbReference type="PANTHER" id="PTHR14168">
    <property type="entry name" value="TUMOR-ASSOCIATED CALCIUM SIGNAL TRANSDUCER"/>
    <property type="match status" value="1"/>
</dbReference>
<dbReference type="PROSITE" id="PS00484">
    <property type="entry name" value="THYROGLOBULIN_1_1"/>
    <property type="match status" value="1"/>
</dbReference>
<dbReference type="PANTHER" id="PTHR14168:SF4">
    <property type="entry name" value="EPITHELIAL CELL ADHESION MOLECULE PRECURSOR"/>
    <property type="match status" value="1"/>
</dbReference>
<organism evidence="6 7">
    <name type="scientific">Pelobates cultripes</name>
    <name type="common">Western spadefoot toad</name>
    <dbReference type="NCBI Taxonomy" id="61616"/>
    <lineage>
        <taxon>Eukaryota</taxon>
        <taxon>Metazoa</taxon>
        <taxon>Chordata</taxon>
        <taxon>Craniata</taxon>
        <taxon>Vertebrata</taxon>
        <taxon>Euteleostomi</taxon>
        <taxon>Amphibia</taxon>
        <taxon>Batrachia</taxon>
        <taxon>Anura</taxon>
        <taxon>Pelobatoidea</taxon>
        <taxon>Pelobatidae</taxon>
        <taxon>Pelobates</taxon>
    </lineage>
</organism>
<dbReference type="InterPro" id="IPR049420">
    <property type="entry name" value="EPCAM-Trop-2_C"/>
</dbReference>
<keyword evidence="4" id="KW-0732">Signal</keyword>
<evidence type="ECO:0000256" key="3">
    <source>
        <dbReference type="SAM" id="Phobius"/>
    </source>
</evidence>
<keyword evidence="7" id="KW-1185">Reference proteome</keyword>
<protein>
    <submittedName>
        <fullName evidence="6">Tumor-associated calcium signal transducer 2</fullName>
    </submittedName>
</protein>
<keyword evidence="1" id="KW-1015">Disulfide bond</keyword>
<feature type="chain" id="PRO_5042089349" evidence="4">
    <location>
        <begin position="25"/>
        <end position="322"/>
    </location>
</feature>
<gene>
    <name evidence="6" type="ORF">PECUL_23A043036</name>
</gene>
<dbReference type="AlphaFoldDB" id="A0AAD1VVF2"/>
<name>A0AAD1VVF2_PELCU</name>
<dbReference type="EMBL" id="OW240913">
    <property type="protein sequence ID" value="CAH2254977.1"/>
    <property type="molecule type" value="Genomic_DNA"/>
</dbReference>
<dbReference type="InterPro" id="IPR036857">
    <property type="entry name" value="Thyroglobulin_1_sf"/>
</dbReference>
<keyword evidence="3" id="KW-0472">Membrane</keyword>
<evidence type="ECO:0000313" key="7">
    <source>
        <dbReference type="Proteomes" id="UP001295444"/>
    </source>
</evidence>
<evidence type="ECO:0000256" key="1">
    <source>
        <dbReference type="ARBA" id="ARBA00023157"/>
    </source>
</evidence>
<sequence length="322" mass="35785">MTISPLFRLGAALLCCILISQALGQDCSCNFHVKGDCQANGNACVCKLPIGPDLTPIDCTKPIPKCFLMKRESNPGKGGRRPKPENALVDNDGLYNPDCEGNGIFKARQCNNTETCWCVNSAGVRRTDKGDKNWKCTELVRTFWVIVQLTRNNTDSIPEADLKKAIADTITNRYKLPAKFITNIEFEGPLIYIDLKQNTTEKTPNDVDIADVGYYMEKDVKGDPIIPLDNPFQILVNGKNVPVKEPLIYYIDEKPHEISMKRLTAGVIAVIVVVVVAIVAGIVVLVLTRRKKGRYEKAEVHALVNLTVGFFKCILDLWDNCL</sequence>
<evidence type="ECO:0000256" key="4">
    <source>
        <dbReference type="SAM" id="SignalP"/>
    </source>
</evidence>
<dbReference type="SUPFAM" id="SSF57610">
    <property type="entry name" value="Thyroglobulin type-1 domain"/>
    <property type="match status" value="1"/>
</dbReference>
<keyword evidence="3" id="KW-0812">Transmembrane</keyword>
<dbReference type="Proteomes" id="UP001295444">
    <property type="component" value="Chromosome 02"/>
</dbReference>
<evidence type="ECO:0000313" key="6">
    <source>
        <dbReference type="EMBL" id="CAH2254977.1"/>
    </source>
</evidence>
<comment type="caution">
    <text evidence="2">Lacks conserved residue(s) required for the propagation of feature annotation.</text>
</comment>
<proteinExistence type="predicted"/>
<feature type="domain" description="Thyroglobulin type-1" evidence="5">
    <location>
        <begin position="63"/>
        <end position="136"/>
    </location>
</feature>